<dbReference type="FunFam" id="3.30.43.10:FF:000015">
    <property type="entry name" value="Carbon monoxide dehydrogenase medium chain"/>
    <property type="match status" value="1"/>
</dbReference>
<organism evidence="5 6">
    <name type="scientific">Roseovarius mucosus DSM 17069</name>
    <dbReference type="NCBI Taxonomy" id="1288298"/>
    <lineage>
        <taxon>Bacteria</taxon>
        <taxon>Pseudomonadati</taxon>
        <taxon>Pseudomonadota</taxon>
        <taxon>Alphaproteobacteria</taxon>
        <taxon>Rhodobacterales</taxon>
        <taxon>Roseobacteraceae</taxon>
        <taxon>Roseovarius</taxon>
    </lineage>
</organism>
<keyword evidence="1" id="KW-0285">Flavoprotein</keyword>
<dbReference type="SMART" id="SM01092">
    <property type="entry name" value="CO_deh_flav_C"/>
    <property type="match status" value="1"/>
</dbReference>
<dbReference type="Gene3D" id="3.30.43.10">
    <property type="entry name" value="Uridine Diphospho-n-acetylenolpyruvylglucosamine Reductase, domain 2"/>
    <property type="match status" value="1"/>
</dbReference>
<dbReference type="PANTHER" id="PTHR42659">
    <property type="entry name" value="XANTHINE DEHYDROGENASE SUBUNIT C-RELATED"/>
    <property type="match status" value="1"/>
</dbReference>
<evidence type="ECO:0000256" key="1">
    <source>
        <dbReference type="ARBA" id="ARBA00022630"/>
    </source>
</evidence>
<dbReference type="InterPro" id="IPR002346">
    <property type="entry name" value="Mopterin_DH_FAD-bd"/>
</dbReference>
<evidence type="ECO:0000256" key="3">
    <source>
        <dbReference type="ARBA" id="ARBA00023002"/>
    </source>
</evidence>
<dbReference type="Gene3D" id="3.30.465.10">
    <property type="match status" value="1"/>
</dbReference>
<dbReference type="InterPro" id="IPR016169">
    <property type="entry name" value="FAD-bd_PCMH_sub2"/>
</dbReference>
<dbReference type="EC" id="1.2.99.2" evidence="5"/>
<evidence type="ECO:0000256" key="2">
    <source>
        <dbReference type="ARBA" id="ARBA00022827"/>
    </source>
</evidence>
<dbReference type="Proteomes" id="UP000030021">
    <property type="component" value="Unassembled WGS sequence"/>
</dbReference>
<dbReference type="InterPro" id="IPR016167">
    <property type="entry name" value="FAD-bd_PCMH_sub1"/>
</dbReference>
<dbReference type="InterPro" id="IPR016166">
    <property type="entry name" value="FAD-bd_PCMH"/>
</dbReference>
<protein>
    <submittedName>
        <fullName evidence="5">Carbon monoxide dehydrogenase, medium subunit</fullName>
        <ecNumber evidence="5">1.2.99.2</ecNumber>
    </submittedName>
</protein>
<dbReference type="eggNOG" id="COG1319">
    <property type="taxonomic scope" value="Bacteria"/>
</dbReference>
<dbReference type="InterPro" id="IPR036318">
    <property type="entry name" value="FAD-bd_PCMH-like_sf"/>
</dbReference>
<dbReference type="Pfam" id="PF03450">
    <property type="entry name" value="CO_deh_flav_C"/>
    <property type="match status" value="1"/>
</dbReference>
<dbReference type="Gene3D" id="3.30.390.50">
    <property type="entry name" value="CO dehydrogenase flavoprotein, C-terminal domain"/>
    <property type="match status" value="1"/>
</dbReference>
<dbReference type="STRING" id="215743.ROSMUCSMR3_00973"/>
<reference evidence="5 6" key="1">
    <citation type="submission" date="2013-01" db="EMBL/GenBank/DDBJ databases">
        <authorList>
            <person name="Fiebig A."/>
            <person name="Goeker M."/>
            <person name="Klenk H.-P.P."/>
        </authorList>
    </citation>
    <scope>NUCLEOTIDE SEQUENCE [LARGE SCALE GENOMIC DNA]</scope>
    <source>
        <strain evidence="5 6">DSM 17069</strain>
    </source>
</reference>
<gene>
    <name evidence="5" type="ORF">rosmuc_00987</name>
</gene>
<evidence type="ECO:0000259" key="4">
    <source>
        <dbReference type="PROSITE" id="PS51387"/>
    </source>
</evidence>
<comment type="caution">
    <text evidence="5">The sequence shown here is derived from an EMBL/GenBank/DDBJ whole genome shotgun (WGS) entry which is preliminary data.</text>
</comment>
<evidence type="ECO:0000313" key="6">
    <source>
        <dbReference type="Proteomes" id="UP000030021"/>
    </source>
</evidence>
<keyword evidence="2" id="KW-0274">FAD</keyword>
<dbReference type="EMBL" id="AONH01000004">
    <property type="protein sequence ID" value="KGM89021.1"/>
    <property type="molecule type" value="Genomic_DNA"/>
</dbReference>
<dbReference type="PANTHER" id="PTHR42659:SF2">
    <property type="entry name" value="XANTHINE DEHYDROGENASE SUBUNIT C-RELATED"/>
    <property type="match status" value="1"/>
</dbReference>
<dbReference type="GO" id="GO:0016491">
    <property type="term" value="F:oxidoreductase activity"/>
    <property type="evidence" value="ECO:0007669"/>
    <property type="project" value="UniProtKB-KW"/>
</dbReference>
<dbReference type="GO" id="GO:0071949">
    <property type="term" value="F:FAD binding"/>
    <property type="evidence" value="ECO:0007669"/>
    <property type="project" value="InterPro"/>
</dbReference>
<dbReference type="InterPro" id="IPR005107">
    <property type="entry name" value="CO_DH_flav_C"/>
</dbReference>
<dbReference type="InterPro" id="IPR036683">
    <property type="entry name" value="CO_DH_flav_C_dom_sf"/>
</dbReference>
<dbReference type="AlphaFoldDB" id="A0A0A0HPX7"/>
<evidence type="ECO:0000313" key="5">
    <source>
        <dbReference type="EMBL" id="KGM89021.1"/>
    </source>
</evidence>
<dbReference type="SUPFAM" id="SSF55447">
    <property type="entry name" value="CO dehydrogenase flavoprotein C-terminal domain-like"/>
    <property type="match status" value="1"/>
</dbReference>
<name>A0A0A0HPX7_9RHOB</name>
<dbReference type="OrthoDB" id="9793944at2"/>
<dbReference type="PROSITE" id="PS51387">
    <property type="entry name" value="FAD_PCMH"/>
    <property type="match status" value="1"/>
</dbReference>
<accession>A0A0A0HPX7</accession>
<proteinExistence type="predicted"/>
<dbReference type="RefSeq" id="WP_037270556.1">
    <property type="nucleotide sequence ID" value="NZ_KN293977.1"/>
</dbReference>
<dbReference type="HOGENOM" id="CLU_058050_3_0_5"/>
<feature type="domain" description="FAD-binding PCMH-type" evidence="4">
    <location>
        <begin position="1"/>
        <end position="177"/>
    </location>
</feature>
<keyword evidence="3 5" id="KW-0560">Oxidoreductase</keyword>
<dbReference type="FunFam" id="3.30.465.10:FF:000017">
    <property type="entry name" value="Xanthine dehydrogenase, FAD binding subunit"/>
    <property type="match status" value="1"/>
</dbReference>
<dbReference type="SUPFAM" id="SSF56176">
    <property type="entry name" value="FAD-binding/transporter-associated domain-like"/>
    <property type="match status" value="1"/>
</dbReference>
<dbReference type="Pfam" id="PF00941">
    <property type="entry name" value="FAD_binding_5"/>
    <property type="match status" value="1"/>
</dbReference>
<dbReference type="InterPro" id="IPR051312">
    <property type="entry name" value="Diverse_Substr_Oxidored"/>
</dbReference>
<dbReference type="PATRIC" id="fig|1288298.3.peg.1000"/>
<sequence>MIPAAFEYHRPGDLPAALALLQEHGDDARVIAGGHSLIPMMKLRMAEVPHLIDLQAIDALRGITIDGHRITLGAMVTQAEIIAHAGLTTHAPILREAALQIADPQVRAMGTVGGNVANGDPGNDMPGLMQCLNATFHVTGPAGSRDIPAREFYESAYLTAREDDEILTAVSFDAPTGGQAYEKQKRKIGDYATAAAAVILTRLGDRCTAASIAMTNLSDTPIWAEAAGEALVGTACGEDAVIAAITAMQAAIDPSEDNRGPAEFKRHAAGIILARAIARAWSRA</sequence>